<keyword evidence="3" id="KW-1185">Reference proteome</keyword>
<proteinExistence type="predicted"/>
<name>A0A194YT32_SORBI</name>
<keyword evidence="1" id="KW-1133">Transmembrane helix</keyword>
<reference evidence="2 3" key="1">
    <citation type="journal article" date="2009" name="Nature">
        <title>The Sorghum bicolor genome and the diversification of grasses.</title>
        <authorList>
            <person name="Paterson A.H."/>
            <person name="Bowers J.E."/>
            <person name="Bruggmann R."/>
            <person name="Dubchak I."/>
            <person name="Grimwood J."/>
            <person name="Gundlach H."/>
            <person name="Haberer G."/>
            <person name="Hellsten U."/>
            <person name="Mitros T."/>
            <person name="Poliakov A."/>
            <person name="Schmutz J."/>
            <person name="Spannagl M."/>
            <person name="Tang H."/>
            <person name="Wang X."/>
            <person name="Wicker T."/>
            <person name="Bharti A.K."/>
            <person name="Chapman J."/>
            <person name="Feltus F.A."/>
            <person name="Gowik U."/>
            <person name="Grigoriev I.V."/>
            <person name="Lyons E."/>
            <person name="Maher C.A."/>
            <person name="Martis M."/>
            <person name="Narechania A."/>
            <person name="Otillar R.P."/>
            <person name="Penning B.W."/>
            <person name="Salamov A.A."/>
            <person name="Wang Y."/>
            <person name="Zhang L."/>
            <person name="Carpita N.C."/>
            <person name="Freeling M."/>
            <person name="Gingle A.R."/>
            <person name="Hash C.T."/>
            <person name="Keller B."/>
            <person name="Klein P."/>
            <person name="Kresovich S."/>
            <person name="McCann M.C."/>
            <person name="Ming R."/>
            <person name="Peterson D.G."/>
            <person name="Mehboob-ur-Rahman"/>
            <person name="Ware D."/>
            <person name="Westhoff P."/>
            <person name="Mayer K.F."/>
            <person name="Messing J."/>
            <person name="Rokhsar D.S."/>
        </authorList>
    </citation>
    <scope>NUCLEOTIDE SEQUENCE [LARGE SCALE GENOMIC DNA]</scope>
    <source>
        <strain evidence="3">cv. BTx623</strain>
    </source>
</reference>
<keyword evidence="1" id="KW-0812">Transmembrane</keyword>
<evidence type="ECO:0000256" key="1">
    <source>
        <dbReference type="SAM" id="Phobius"/>
    </source>
</evidence>
<feature type="transmembrane region" description="Helical" evidence="1">
    <location>
        <begin position="97"/>
        <end position="121"/>
    </location>
</feature>
<dbReference type="AlphaFoldDB" id="A0A194YT32"/>
<gene>
    <name evidence="2" type="ORF">SORBI_3004G277900</name>
</gene>
<evidence type="ECO:0000313" key="3">
    <source>
        <dbReference type="Proteomes" id="UP000000768"/>
    </source>
</evidence>
<dbReference type="Proteomes" id="UP000000768">
    <property type="component" value="Chromosome 4"/>
</dbReference>
<accession>A0A194YT32</accession>
<reference evidence="3" key="2">
    <citation type="journal article" date="2018" name="Plant J.">
        <title>The Sorghum bicolor reference genome: improved assembly, gene annotations, a transcriptome atlas, and signatures of genome organization.</title>
        <authorList>
            <person name="McCormick R.F."/>
            <person name="Truong S.K."/>
            <person name="Sreedasyam A."/>
            <person name="Jenkins J."/>
            <person name="Shu S."/>
            <person name="Sims D."/>
            <person name="Kennedy M."/>
            <person name="Amirebrahimi M."/>
            <person name="Weers B.D."/>
            <person name="McKinley B."/>
            <person name="Mattison A."/>
            <person name="Morishige D.T."/>
            <person name="Grimwood J."/>
            <person name="Schmutz J."/>
            <person name="Mullet J.E."/>
        </authorList>
    </citation>
    <scope>NUCLEOTIDE SEQUENCE [LARGE SCALE GENOMIC DNA]</scope>
    <source>
        <strain evidence="3">cv. BTx623</strain>
    </source>
</reference>
<protein>
    <submittedName>
        <fullName evidence="2">Uncharacterized protein</fullName>
    </submittedName>
</protein>
<dbReference type="EMBL" id="CM000763">
    <property type="protein sequence ID" value="KXG30990.1"/>
    <property type="molecule type" value="Genomic_DNA"/>
</dbReference>
<organism evidence="2 3">
    <name type="scientific">Sorghum bicolor</name>
    <name type="common">Sorghum</name>
    <name type="synonym">Sorghum vulgare</name>
    <dbReference type="NCBI Taxonomy" id="4558"/>
    <lineage>
        <taxon>Eukaryota</taxon>
        <taxon>Viridiplantae</taxon>
        <taxon>Streptophyta</taxon>
        <taxon>Embryophyta</taxon>
        <taxon>Tracheophyta</taxon>
        <taxon>Spermatophyta</taxon>
        <taxon>Magnoliopsida</taxon>
        <taxon>Liliopsida</taxon>
        <taxon>Poales</taxon>
        <taxon>Poaceae</taxon>
        <taxon>PACMAD clade</taxon>
        <taxon>Panicoideae</taxon>
        <taxon>Andropogonodae</taxon>
        <taxon>Andropogoneae</taxon>
        <taxon>Sorghinae</taxon>
        <taxon>Sorghum</taxon>
    </lineage>
</organism>
<evidence type="ECO:0000313" key="2">
    <source>
        <dbReference type="EMBL" id="KXG30990.1"/>
    </source>
</evidence>
<dbReference type="Gramene" id="KXG30990">
    <property type="protein sequence ID" value="KXG30990"/>
    <property type="gene ID" value="SORBI_3004G277900"/>
</dbReference>
<dbReference type="InParanoid" id="A0A194YT32"/>
<sequence length="137" mass="15554">MNEWDGRQEKDGKEWRQGWQCEQQQSRWLKNEGGMAMAWRSVSLGPKERGALGRWLALTAPICCFGLSTAFSGERHNRHRCAYVGATAMIRENCESALLALSMSLIVQFGSLVLVPCYLLLLTRICRQKLKASGVWY</sequence>
<keyword evidence="1" id="KW-0472">Membrane</keyword>